<evidence type="ECO:0000313" key="1">
    <source>
        <dbReference type="EMBL" id="OOM76980.1"/>
    </source>
</evidence>
<proteinExistence type="predicted"/>
<gene>
    <name evidence="1" type="ORF">CLPUN_25060</name>
</gene>
<keyword evidence="2" id="KW-1185">Reference proteome</keyword>
<accession>A0A1S8TGP6</accession>
<dbReference type="Proteomes" id="UP000190890">
    <property type="component" value="Unassembled WGS sequence"/>
</dbReference>
<organism evidence="1 2">
    <name type="scientific">Clostridium puniceum</name>
    <dbReference type="NCBI Taxonomy" id="29367"/>
    <lineage>
        <taxon>Bacteria</taxon>
        <taxon>Bacillati</taxon>
        <taxon>Bacillota</taxon>
        <taxon>Clostridia</taxon>
        <taxon>Eubacteriales</taxon>
        <taxon>Clostridiaceae</taxon>
        <taxon>Clostridium</taxon>
    </lineage>
</organism>
<dbReference type="AlphaFoldDB" id="A0A1S8TGP6"/>
<protein>
    <submittedName>
        <fullName evidence="1">Uncharacterized protein</fullName>
    </submittedName>
</protein>
<dbReference type="EMBL" id="LZZM01000159">
    <property type="protein sequence ID" value="OOM76980.1"/>
    <property type="molecule type" value="Genomic_DNA"/>
</dbReference>
<evidence type="ECO:0000313" key="2">
    <source>
        <dbReference type="Proteomes" id="UP000190890"/>
    </source>
</evidence>
<sequence>MTNPSIKYIVLQPKDSTNFWIYMFESDDSCMKTEVEKIKRRSKSRARDVMNSIISCVGGKKALRELMYQRISQDTFMY</sequence>
<reference evidence="1 2" key="1">
    <citation type="submission" date="2016-05" db="EMBL/GenBank/DDBJ databases">
        <title>Microbial solvent formation.</title>
        <authorList>
            <person name="Poehlein A."/>
            <person name="Montoya Solano J.D."/>
            <person name="Flitsch S."/>
            <person name="Krabben P."/>
            <person name="Duerre P."/>
            <person name="Daniel R."/>
        </authorList>
    </citation>
    <scope>NUCLEOTIDE SEQUENCE [LARGE SCALE GENOMIC DNA]</scope>
    <source>
        <strain evidence="1 2">DSM 2619</strain>
    </source>
</reference>
<comment type="caution">
    <text evidence="1">The sequence shown here is derived from an EMBL/GenBank/DDBJ whole genome shotgun (WGS) entry which is preliminary data.</text>
</comment>
<name>A0A1S8TGP6_9CLOT</name>